<dbReference type="EMBL" id="KN840519">
    <property type="protein sequence ID" value="KIP06396.1"/>
    <property type="molecule type" value="Genomic_DNA"/>
</dbReference>
<reference evidence="1 2" key="1">
    <citation type="journal article" date="2014" name="PLoS Genet.">
        <title>Analysis of the Phlebiopsis gigantea genome, transcriptome and secretome provides insight into its pioneer colonization strategies of wood.</title>
        <authorList>
            <person name="Hori C."/>
            <person name="Ishida T."/>
            <person name="Igarashi K."/>
            <person name="Samejima M."/>
            <person name="Suzuki H."/>
            <person name="Master E."/>
            <person name="Ferreira P."/>
            <person name="Ruiz-Duenas F.J."/>
            <person name="Held B."/>
            <person name="Canessa P."/>
            <person name="Larrondo L.F."/>
            <person name="Schmoll M."/>
            <person name="Druzhinina I.S."/>
            <person name="Kubicek C.P."/>
            <person name="Gaskell J.A."/>
            <person name="Kersten P."/>
            <person name="St John F."/>
            <person name="Glasner J."/>
            <person name="Sabat G."/>
            <person name="Splinter BonDurant S."/>
            <person name="Syed K."/>
            <person name="Yadav J."/>
            <person name="Mgbeahuruike A.C."/>
            <person name="Kovalchuk A."/>
            <person name="Asiegbu F.O."/>
            <person name="Lackner G."/>
            <person name="Hoffmeister D."/>
            <person name="Rencoret J."/>
            <person name="Gutierrez A."/>
            <person name="Sun H."/>
            <person name="Lindquist E."/>
            <person name="Barry K."/>
            <person name="Riley R."/>
            <person name="Grigoriev I.V."/>
            <person name="Henrissat B."/>
            <person name="Kues U."/>
            <person name="Berka R.M."/>
            <person name="Martinez A.T."/>
            <person name="Covert S.F."/>
            <person name="Blanchette R.A."/>
            <person name="Cullen D."/>
        </authorList>
    </citation>
    <scope>NUCLEOTIDE SEQUENCE [LARGE SCALE GENOMIC DNA]</scope>
    <source>
        <strain evidence="1 2">11061_1 CR5-6</strain>
    </source>
</reference>
<dbReference type="Proteomes" id="UP000053257">
    <property type="component" value="Unassembled WGS sequence"/>
</dbReference>
<gene>
    <name evidence="1" type="ORF">PHLGIDRAFT_119020</name>
</gene>
<accession>A0A0C3RX91</accession>
<protein>
    <submittedName>
        <fullName evidence="1">Uncharacterized protein</fullName>
    </submittedName>
</protein>
<dbReference type="HOGENOM" id="CLU_094687_1_0_1"/>
<sequence length="165" mass="19086">MPEENNYHSFMYIGSSPATGIIVPQQVYEDRTPYQPDSLPVRFPGPLYLTDALNSHFPNNPQYEERPATSAPDRLRLKFRILWPAYAPWECNINVRERDSQAQPVPLWVLAHRVATEIRRFSQSAVPLLDSDWSFSKIAFDRLILHELRQVSSGSWQAVILYDAQ</sequence>
<evidence type="ECO:0000313" key="1">
    <source>
        <dbReference type="EMBL" id="KIP06396.1"/>
    </source>
</evidence>
<keyword evidence="2" id="KW-1185">Reference proteome</keyword>
<name>A0A0C3RX91_PHLG1</name>
<evidence type="ECO:0000313" key="2">
    <source>
        <dbReference type="Proteomes" id="UP000053257"/>
    </source>
</evidence>
<dbReference type="AlphaFoldDB" id="A0A0C3RX91"/>
<dbReference type="OrthoDB" id="2799313at2759"/>
<organism evidence="1 2">
    <name type="scientific">Phlebiopsis gigantea (strain 11061_1 CR5-6)</name>
    <name type="common">White-rot fungus</name>
    <name type="synonym">Peniophora gigantea</name>
    <dbReference type="NCBI Taxonomy" id="745531"/>
    <lineage>
        <taxon>Eukaryota</taxon>
        <taxon>Fungi</taxon>
        <taxon>Dikarya</taxon>
        <taxon>Basidiomycota</taxon>
        <taxon>Agaricomycotina</taxon>
        <taxon>Agaricomycetes</taxon>
        <taxon>Polyporales</taxon>
        <taxon>Phanerochaetaceae</taxon>
        <taxon>Phlebiopsis</taxon>
    </lineage>
</organism>
<proteinExistence type="predicted"/>